<dbReference type="InterPro" id="IPR036420">
    <property type="entry name" value="BRCT_dom_sf"/>
</dbReference>
<evidence type="ECO:0000259" key="5">
    <source>
        <dbReference type="PROSITE" id="PS50172"/>
    </source>
</evidence>
<feature type="region of interest" description="Disordered" evidence="4">
    <location>
        <begin position="634"/>
        <end position="661"/>
    </location>
</feature>
<sequence>MQEQWNAAQACIQVHLEEDNDYITFLKSIEQKLARKLRFERCLRHGNLVESIVFDRFVQSAAQLRHLHVVFQGKLKPIAEPLASEMLRLIDTKCSNLVEIVADMLCAIRFLYGQLFAQSEIIRVTLETALAHEDKEWDGNILEKYLETEHLTVDNLVSRPLKRFTEVIEFVEALSTKLSEDGGPNSGSNDCDKVSDERLEYAIQLMHIVQENKQYINFAKADAREENELIALQTCFYGDGADVLNDLSNNKLLLHGEVFLMLLKDSSNFSRVSPEVATNAGLFSDLEKVYAHCFQDGTLVCSKQQNTELGVSFVILHRLQLKQDAAFLEFVPASISLLEASKEARALALIYRDKTFVFAWKGVVESQRWADTIERFLEMNGLRTEVFHQSRTIDELPICKEISAQLVENDTVPTKFASFYDDHLPGVFWMAPCKGSNPAQWELVEIVFYARWLLVFKIEGWKKHSVLYNFDTHSPKMEITEYPRAESSGERSGCGKTCGRGKNKVLSDGKKGVRMQRDSQMKAEKIAGKKRSIEESFDNNKVLIATANEKEQSTSTLSPAGCYKLGHDTDEECFELDRGLMMISAEEKQTAAPSAKRLRRVPDKSKYIPHMVCTEKNDIIAAVTLAAVKTHKQKRLKRKSNDIAPIPTQPSPSIPTDESTSEIDITQLSANEEPAEHEPKPKQVRIILTGIELTALIRKKIGLIAGAVYEDDIKEATHIIAPKGQLKRTVKLLCGISTCVHVLDVRWLEESARVGSPISERAYCLKDTRAEKKWQFDLRKTMYDFTPKQRQQLFSGHQVFITSHKSVLPPIKDLVKIVECAGGTAVTKGSAGPDNVVITSEAAMATASVRKALTLANPQRVYSTELILSSILQQHLDLDKNRLERTSGECRRRK</sequence>
<dbReference type="SUPFAM" id="SSF52113">
    <property type="entry name" value="BRCT domain"/>
    <property type="match status" value="1"/>
</dbReference>
<dbReference type="InterPro" id="IPR001357">
    <property type="entry name" value="BRCT_dom"/>
</dbReference>
<dbReference type="GO" id="GO:0005634">
    <property type="term" value="C:nucleus"/>
    <property type="evidence" value="ECO:0007669"/>
    <property type="project" value="UniProtKB-SubCell"/>
</dbReference>
<dbReference type="AlphaFoldDB" id="A0AAU9L3I2"/>
<dbReference type="PROSITE" id="PS50172">
    <property type="entry name" value="BRCT"/>
    <property type="match status" value="2"/>
</dbReference>
<proteinExistence type="predicted"/>
<gene>
    <name evidence="6" type="ORF">PBS003_LOCUS2473</name>
</gene>
<keyword evidence="3" id="KW-0539">Nucleus</keyword>
<dbReference type="CDD" id="cd18432">
    <property type="entry name" value="BRCT_PAXIP1_rpt6_like"/>
    <property type="match status" value="1"/>
</dbReference>
<name>A0AAU9L3I2_9STRA</name>
<dbReference type="InterPro" id="IPR051579">
    <property type="entry name" value="DDR_Transcriptional_Reg"/>
</dbReference>
<comment type="caution">
    <text evidence="6">The sequence shown here is derived from an EMBL/GenBank/DDBJ whole genome shotgun (WGS) entry which is preliminary data.</text>
</comment>
<evidence type="ECO:0000256" key="4">
    <source>
        <dbReference type="SAM" id="MobiDB-lite"/>
    </source>
</evidence>
<dbReference type="SMART" id="SM00292">
    <property type="entry name" value="BRCT"/>
    <property type="match status" value="2"/>
</dbReference>
<evidence type="ECO:0000256" key="3">
    <source>
        <dbReference type="ARBA" id="ARBA00023242"/>
    </source>
</evidence>
<dbReference type="PANTHER" id="PTHR23196:SF1">
    <property type="entry name" value="PAX-INTERACTING PROTEIN 1"/>
    <property type="match status" value="1"/>
</dbReference>
<evidence type="ECO:0000313" key="6">
    <source>
        <dbReference type="EMBL" id="CAH0475663.1"/>
    </source>
</evidence>
<dbReference type="GO" id="GO:0006974">
    <property type="term" value="P:DNA damage response"/>
    <property type="evidence" value="ECO:0007669"/>
    <property type="project" value="UniProtKB-KW"/>
</dbReference>
<organism evidence="6 7">
    <name type="scientific">Peronospora belbahrii</name>
    <dbReference type="NCBI Taxonomy" id="622444"/>
    <lineage>
        <taxon>Eukaryota</taxon>
        <taxon>Sar</taxon>
        <taxon>Stramenopiles</taxon>
        <taxon>Oomycota</taxon>
        <taxon>Peronosporomycetes</taxon>
        <taxon>Peronosporales</taxon>
        <taxon>Peronosporaceae</taxon>
        <taxon>Peronospora</taxon>
    </lineage>
</organism>
<evidence type="ECO:0000256" key="2">
    <source>
        <dbReference type="ARBA" id="ARBA00022763"/>
    </source>
</evidence>
<feature type="domain" description="BRCT" evidence="5">
    <location>
        <begin position="683"/>
        <end position="765"/>
    </location>
</feature>
<dbReference type="Proteomes" id="UP001160483">
    <property type="component" value="Unassembled WGS sequence"/>
</dbReference>
<evidence type="ECO:0000256" key="1">
    <source>
        <dbReference type="ARBA" id="ARBA00004123"/>
    </source>
</evidence>
<keyword evidence="2" id="KW-0227">DNA damage</keyword>
<dbReference type="Gene3D" id="3.40.50.10190">
    <property type="entry name" value="BRCT domain"/>
    <property type="match status" value="2"/>
</dbReference>
<dbReference type="Pfam" id="PF16770">
    <property type="entry name" value="RTT107_BRCT_5"/>
    <property type="match status" value="1"/>
</dbReference>
<feature type="domain" description="BRCT" evidence="5">
    <location>
        <begin position="789"/>
        <end position="871"/>
    </location>
</feature>
<comment type="subcellular location">
    <subcellularLocation>
        <location evidence="1">Nucleus</location>
    </subcellularLocation>
</comment>
<reference evidence="6" key="1">
    <citation type="submission" date="2021-11" db="EMBL/GenBank/DDBJ databases">
        <authorList>
            <person name="Islam A."/>
            <person name="Islam S."/>
            <person name="Flora M.S."/>
            <person name="Rahman M."/>
            <person name="Ziaur R.M."/>
            <person name="Epstein J.H."/>
            <person name="Hassan M."/>
            <person name="Klassen M."/>
            <person name="Woodard K."/>
            <person name="Webb A."/>
            <person name="Webby R.J."/>
            <person name="El Zowalaty M.E."/>
        </authorList>
    </citation>
    <scope>NUCLEOTIDE SEQUENCE</scope>
    <source>
        <strain evidence="6">Pbs3</strain>
    </source>
</reference>
<evidence type="ECO:0000313" key="7">
    <source>
        <dbReference type="Proteomes" id="UP001160483"/>
    </source>
</evidence>
<dbReference type="EMBL" id="CAKKTJ010000131">
    <property type="protein sequence ID" value="CAH0475663.1"/>
    <property type="molecule type" value="Genomic_DNA"/>
</dbReference>
<dbReference type="Pfam" id="PF16589">
    <property type="entry name" value="BRCT_2"/>
    <property type="match status" value="1"/>
</dbReference>
<dbReference type="PANTHER" id="PTHR23196">
    <property type="entry name" value="PAX TRANSCRIPTION ACTIVATION DOMAIN INTERACTING PROTEIN"/>
    <property type="match status" value="1"/>
</dbReference>
<protein>
    <recommendedName>
        <fullName evidence="5">BRCT domain-containing protein</fullName>
    </recommendedName>
</protein>
<accession>A0AAU9L3I2</accession>